<reference evidence="2" key="1">
    <citation type="submission" date="2020-12" db="EMBL/GenBank/DDBJ databases">
        <authorList>
            <person name="Iha C."/>
        </authorList>
    </citation>
    <scope>NUCLEOTIDE SEQUENCE</scope>
</reference>
<evidence type="ECO:0008006" key="4">
    <source>
        <dbReference type="Google" id="ProtNLM"/>
    </source>
</evidence>
<comment type="caution">
    <text evidence="2">The sequence shown here is derived from an EMBL/GenBank/DDBJ whole genome shotgun (WGS) entry which is preliminary data.</text>
</comment>
<accession>A0A8S1IR59</accession>
<protein>
    <recommendedName>
        <fullName evidence="4">Secreted protein</fullName>
    </recommendedName>
</protein>
<dbReference type="AlphaFoldDB" id="A0A8S1IR59"/>
<gene>
    <name evidence="2" type="ORF">OSTQU699_LOCUS2766</name>
</gene>
<name>A0A8S1IR59_9CHLO</name>
<proteinExistence type="predicted"/>
<feature type="signal peptide" evidence="1">
    <location>
        <begin position="1"/>
        <end position="26"/>
    </location>
</feature>
<keyword evidence="3" id="KW-1185">Reference proteome</keyword>
<evidence type="ECO:0000256" key="1">
    <source>
        <dbReference type="SAM" id="SignalP"/>
    </source>
</evidence>
<organism evidence="2 3">
    <name type="scientific">Ostreobium quekettii</name>
    <dbReference type="NCBI Taxonomy" id="121088"/>
    <lineage>
        <taxon>Eukaryota</taxon>
        <taxon>Viridiplantae</taxon>
        <taxon>Chlorophyta</taxon>
        <taxon>core chlorophytes</taxon>
        <taxon>Ulvophyceae</taxon>
        <taxon>TCBD clade</taxon>
        <taxon>Bryopsidales</taxon>
        <taxon>Ostreobineae</taxon>
        <taxon>Ostreobiaceae</taxon>
        <taxon>Ostreobium</taxon>
    </lineage>
</organism>
<evidence type="ECO:0000313" key="3">
    <source>
        <dbReference type="Proteomes" id="UP000708148"/>
    </source>
</evidence>
<sequence length="114" mass="12095">MAAKGCRGLWMRGWCLPLCIIRDIGCKGARLPAGGLGGERAESNPPDGCGLLGKVVGAFGHCFGVPYIKSSCPCAVRCLGPFTSNGNDEPITKHYAVCFDGAEICKVVRKSRRH</sequence>
<dbReference type="Proteomes" id="UP000708148">
    <property type="component" value="Unassembled WGS sequence"/>
</dbReference>
<feature type="chain" id="PRO_5035923133" description="Secreted protein" evidence="1">
    <location>
        <begin position="27"/>
        <end position="114"/>
    </location>
</feature>
<dbReference type="EMBL" id="CAJHUC010000652">
    <property type="protein sequence ID" value="CAD7697405.1"/>
    <property type="molecule type" value="Genomic_DNA"/>
</dbReference>
<keyword evidence="1" id="KW-0732">Signal</keyword>
<evidence type="ECO:0000313" key="2">
    <source>
        <dbReference type="EMBL" id="CAD7697405.1"/>
    </source>
</evidence>